<reference evidence="1" key="1">
    <citation type="submission" date="2022-10" db="EMBL/GenBank/DDBJ databases">
        <title>Tapping the CABI collections for fungal endophytes: first genome assemblies for Collariella, Neodidymelliopsis, Ascochyta clinopodiicola, Didymella pomorum, Didymosphaeria variabile, Neocosmospora piperis and Neocucurbitaria cava.</title>
        <authorList>
            <person name="Hill R."/>
        </authorList>
    </citation>
    <scope>NUCLEOTIDE SEQUENCE</scope>
    <source>
        <strain evidence="1">IMI 355082</strain>
    </source>
</reference>
<keyword evidence="2" id="KW-1185">Reference proteome</keyword>
<protein>
    <submittedName>
        <fullName evidence="1">Uncharacterized protein</fullName>
    </submittedName>
</protein>
<comment type="caution">
    <text evidence="1">The sequence shown here is derived from an EMBL/GenBank/DDBJ whole genome shotgun (WGS) entry which is preliminary data.</text>
</comment>
<dbReference type="AlphaFoldDB" id="A0A9W8Z2D8"/>
<name>A0A9W8Z2D8_9PEZI</name>
<accession>A0A9W8Z2D8</accession>
<dbReference type="EMBL" id="JAPEVB010000001">
    <property type="protein sequence ID" value="KAJ4396538.1"/>
    <property type="molecule type" value="Genomic_DNA"/>
</dbReference>
<dbReference type="OrthoDB" id="3993201at2759"/>
<sequence>MTRVTPLPRDLAKLTRSLGSTVAAPRNSQLLNSRSIAAKVRKELEHGIADVPALERTLTTAHRPAAPVPSRTRTIPLMQSFHTTQQPSARADSSTIDFAFLPALDSPLADNLTAALRMPLLPDNVETERAPTLFAPEAVDAPLQAPEIVVMAADPAAVNVVSALSEVEGMGPDGVELRFGFGRGGGAGEEAEAQEEFAGGMLKNLWNGIVDDVLGPQKGKVAL</sequence>
<organism evidence="1 2">
    <name type="scientific">Gnomoniopsis smithogilvyi</name>
    <dbReference type="NCBI Taxonomy" id="1191159"/>
    <lineage>
        <taxon>Eukaryota</taxon>
        <taxon>Fungi</taxon>
        <taxon>Dikarya</taxon>
        <taxon>Ascomycota</taxon>
        <taxon>Pezizomycotina</taxon>
        <taxon>Sordariomycetes</taxon>
        <taxon>Sordariomycetidae</taxon>
        <taxon>Diaporthales</taxon>
        <taxon>Gnomoniaceae</taxon>
        <taxon>Gnomoniopsis</taxon>
    </lineage>
</organism>
<evidence type="ECO:0000313" key="1">
    <source>
        <dbReference type="EMBL" id="KAJ4396538.1"/>
    </source>
</evidence>
<gene>
    <name evidence="1" type="ORF">N0V93_000758</name>
</gene>
<evidence type="ECO:0000313" key="2">
    <source>
        <dbReference type="Proteomes" id="UP001140453"/>
    </source>
</evidence>
<dbReference type="Proteomes" id="UP001140453">
    <property type="component" value="Unassembled WGS sequence"/>
</dbReference>
<proteinExistence type="predicted"/>